<feature type="signal peptide" evidence="1">
    <location>
        <begin position="1"/>
        <end position="27"/>
    </location>
</feature>
<evidence type="ECO:0000313" key="3">
    <source>
        <dbReference type="EMBL" id="OXA97815.1"/>
    </source>
</evidence>
<organism evidence="2 4">
    <name type="scientific">Flavobacterium hydatis</name>
    <name type="common">Cytophaga aquatilis</name>
    <dbReference type="NCBI Taxonomy" id="991"/>
    <lineage>
        <taxon>Bacteria</taxon>
        <taxon>Pseudomonadati</taxon>
        <taxon>Bacteroidota</taxon>
        <taxon>Flavobacteriia</taxon>
        <taxon>Flavobacteriales</taxon>
        <taxon>Flavobacteriaceae</taxon>
        <taxon>Flavobacterium</taxon>
    </lineage>
</organism>
<evidence type="ECO:0000313" key="2">
    <source>
        <dbReference type="EMBL" id="KFF11156.1"/>
    </source>
</evidence>
<reference evidence="2 4" key="1">
    <citation type="submission" date="2014-07" db="EMBL/GenBank/DDBJ databases">
        <title>Genome of Flavobacterium hydatis DSM 2063.</title>
        <authorList>
            <person name="Pipes S.E."/>
            <person name="Stropko S.J."/>
            <person name="Newman J.D."/>
        </authorList>
    </citation>
    <scope>NUCLEOTIDE SEQUENCE [LARGE SCALE GENOMIC DNA]</scope>
    <source>
        <strain evidence="2 4">DSM 2063</strain>
    </source>
</reference>
<protein>
    <submittedName>
        <fullName evidence="2">Uncharacterized protein</fullName>
    </submittedName>
</protein>
<dbReference type="Proteomes" id="UP000198424">
    <property type="component" value="Unassembled WGS sequence"/>
</dbReference>
<feature type="chain" id="PRO_5001802206" evidence="1">
    <location>
        <begin position="28"/>
        <end position="89"/>
    </location>
</feature>
<reference evidence="3 5" key="2">
    <citation type="submission" date="2016-11" db="EMBL/GenBank/DDBJ databases">
        <title>Whole genomes of Flavobacteriaceae.</title>
        <authorList>
            <person name="Stine C."/>
            <person name="Li C."/>
            <person name="Tadesse D."/>
        </authorList>
    </citation>
    <scope>NUCLEOTIDE SEQUENCE [LARGE SCALE GENOMIC DNA]</scope>
    <source>
        <strain evidence="3 5">ATCC 29551</strain>
    </source>
</reference>
<keyword evidence="1" id="KW-0732">Signal</keyword>
<proteinExistence type="predicted"/>
<dbReference type="OrthoDB" id="1376768at2"/>
<sequence length="89" mass="9640">MKTNFLKFVLPMAVVALGLTSAMSTSAMDKSSEELAPIMGWKHVSGPDPCERVQICSNSGNFDCTAPDGEQLYAKPFSTCLTPLKRNVQ</sequence>
<dbReference type="AlphaFoldDB" id="A0A086A392"/>
<dbReference type="eggNOG" id="ENOG5032HZX">
    <property type="taxonomic scope" value="Bacteria"/>
</dbReference>
<keyword evidence="5" id="KW-1185">Reference proteome</keyword>
<evidence type="ECO:0000313" key="4">
    <source>
        <dbReference type="Proteomes" id="UP000028712"/>
    </source>
</evidence>
<gene>
    <name evidence="3" type="ORF">B0A62_02875</name>
    <name evidence="2" type="ORF">IW20_19635</name>
</gene>
<dbReference type="Proteomes" id="UP000028712">
    <property type="component" value="Unassembled WGS sequence"/>
</dbReference>
<accession>A0A086A392</accession>
<evidence type="ECO:0000313" key="5">
    <source>
        <dbReference type="Proteomes" id="UP000198424"/>
    </source>
</evidence>
<comment type="caution">
    <text evidence="2">The sequence shown here is derived from an EMBL/GenBank/DDBJ whole genome shotgun (WGS) entry which is preliminary data.</text>
</comment>
<dbReference type="RefSeq" id="WP_035626138.1">
    <property type="nucleotide sequence ID" value="NZ_JBEWQG010000007.1"/>
</dbReference>
<dbReference type="EMBL" id="JPRM01000036">
    <property type="protein sequence ID" value="KFF11156.1"/>
    <property type="molecule type" value="Genomic_DNA"/>
</dbReference>
<dbReference type="EMBL" id="MUGY01000002">
    <property type="protein sequence ID" value="OXA97815.1"/>
    <property type="molecule type" value="Genomic_DNA"/>
</dbReference>
<name>A0A086A392_FLAHY</name>
<evidence type="ECO:0000256" key="1">
    <source>
        <dbReference type="SAM" id="SignalP"/>
    </source>
</evidence>